<evidence type="ECO:0000256" key="4">
    <source>
        <dbReference type="ARBA" id="ARBA00022833"/>
    </source>
</evidence>
<protein>
    <recommendedName>
        <fullName evidence="10">BED-type domain-containing protein</fullName>
    </recommendedName>
</protein>
<comment type="subcellular location">
    <subcellularLocation>
        <location evidence="1">Nucleus</location>
    </subcellularLocation>
</comment>
<reference evidence="11" key="1">
    <citation type="submission" date="2021-12" db="EMBL/GenBank/DDBJ databases">
        <authorList>
            <person name="King R."/>
        </authorList>
    </citation>
    <scope>NUCLEOTIDE SEQUENCE</scope>
</reference>
<keyword evidence="3 8" id="KW-0863">Zinc-finger</keyword>
<dbReference type="PANTHER" id="PTHR46481:SF10">
    <property type="entry name" value="ZINC FINGER BED DOMAIN-CONTAINING PROTEIN 39"/>
    <property type="match status" value="1"/>
</dbReference>
<feature type="domain" description="BED-type" evidence="10">
    <location>
        <begin position="4"/>
        <end position="55"/>
    </location>
</feature>
<dbReference type="InterPro" id="IPR036236">
    <property type="entry name" value="Znf_C2H2_sf"/>
</dbReference>
<keyword evidence="4" id="KW-0862">Zinc</keyword>
<dbReference type="Proteomes" id="UP001154078">
    <property type="component" value="Chromosome 7"/>
</dbReference>
<proteinExistence type="predicted"/>
<feature type="region of interest" description="Disordered" evidence="9">
    <location>
        <begin position="41"/>
        <end position="108"/>
    </location>
</feature>
<keyword evidence="7" id="KW-0539">Nucleus</keyword>
<dbReference type="EMBL" id="OV121138">
    <property type="protein sequence ID" value="CAH0560579.1"/>
    <property type="molecule type" value="Genomic_DNA"/>
</dbReference>
<accession>A0A9P0BCN7</accession>
<evidence type="ECO:0000256" key="8">
    <source>
        <dbReference type="PROSITE-ProRule" id="PRU00027"/>
    </source>
</evidence>
<feature type="compositionally biased region" description="Basic and acidic residues" evidence="9">
    <location>
        <begin position="75"/>
        <end position="85"/>
    </location>
</feature>
<dbReference type="GO" id="GO:0005634">
    <property type="term" value="C:nucleus"/>
    <property type="evidence" value="ECO:0007669"/>
    <property type="project" value="UniProtKB-SubCell"/>
</dbReference>
<dbReference type="GO" id="GO:0003677">
    <property type="term" value="F:DNA binding"/>
    <property type="evidence" value="ECO:0007669"/>
    <property type="project" value="InterPro"/>
</dbReference>
<evidence type="ECO:0000256" key="3">
    <source>
        <dbReference type="ARBA" id="ARBA00022771"/>
    </source>
</evidence>
<feature type="compositionally biased region" description="Polar residues" evidence="9">
    <location>
        <begin position="87"/>
        <end position="97"/>
    </location>
</feature>
<dbReference type="GO" id="GO:0009791">
    <property type="term" value="P:post-embryonic development"/>
    <property type="evidence" value="ECO:0007669"/>
    <property type="project" value="UniProtKB-ARBA"/>
</dbReference>
<dbReference type="Pfam" id="PF02892">
    <property type="entry name" value="zf-BED"/>
    <property type="match status" value="1"/>
</dbReference>
<dbReference type="SMART" id="SM00614">
    <property type="entry name" value="ZnF_BED"/>
    <property type="match status" value="1"/>
</dbReference>
<dbReference type="PANTHER" id="PTHR46481">
    <property type="entry name" value="ZINC FINGER BED DOMAIN-CONTAINING PROTEIN 4"/>
    <property type="match status" value="1"/>
</dbReference>
<dbReference type="AlphaFoldDB" id="A0A9P0BCN7"/>
<evidence type="ECO:0000256" key="7">
    <source>
        <dbReference type="ARBA" id="ARBA00023242"/>
    </source>
</evidence>
<dbReference type="InterPro" id="IPR052035">
    <property type="entry name" value="ZnF_BED_domain_contain"/>
</dbReference>
<dbReference type="OrthoDB" id="1607513at2759"/>
<evidence type="ECO:0000256" key="5">
    <source>
        <dbReference type="ARBA" id="ARBA00023015"/>
    </source>
</evidence>
<keyword evidence="12" id="KW-1185">Reference proteome</keyword>
<evidence type="ECO:0000313" key="11">
    <source>
        <dbReference type="EMBL" id="CAH0560579.1"/>
    </source>
</evidence>
<dbReference type="InterPro" id="IPR003656">
    <property type="entry name" value="Znf_BED"/>
</dbReference>
<evidence type="ECO:0000256" key="2">
    <source>
        <dbReference type="ARBA" id="ARBA00022723"/>
    </source>
</evidence>
<evidence type="ECO:0000256" key="9">
    <source>
        <dbReference type="SAM" id="MobiDB-lite"/>
    </source>
</evidence>
<dbReference type="GO" id="GO:0008270">
    <property type="term" value="F:zinc ion binding"/>
    <property type="evidence" value="ECO:0007669"/>
    <property type="project" value="UniProtKB-KW"/>
</dbReference>
<evidence type="ECO:0000259" key="10">
    <source>
        <dbReference type="PROSITE" id="PS50808"/>
    </source>
</evidence>
<keyword evidence="5" id="KW-0805">Transcription regulation</keyword>
<evidence type="ECO:0000313" key="12">
    <source>
        <dbReference type="Proteomes" id="UP001154078"/>
    </source>
</evidence>
<keyword evidence="6" id="KW-0804">Transcription</keyword>
<evidence type="ECO:0000256" key="1">
    <source>
        <dbReference type="ARBA" id="ARBA00004123"/>
    </source>
</evidence>
<dbReference type="SUPFAM" id="SSF53098">
    <property type="entry name" value="Ribonuclease H-like"/>
    <property type="match status" value="1"/>
</dbReference>
<dbReference type="SUPFAM" id="SSF57667">
    <property type="entry name" value="beta-beta-alpha zinc fingers"/>
    <property type="match status" value="1"/>
</dbReference>
<keyword evidence="2" id="KW-0479">Metal-binding</keyword>
<evidence type="ECO:0000256" key="6">
    <source>
        <dbReference type="ARBA" id="ARBA00023163"/>
    </source>
</evidence>
<dbReference type="PROSITE" id="PS50808">
    <property type="entry name" value="ZF_BED"/>
    <property type="match status" value="1"/>
</dbReference>
<name>A0A9P0BCN7_BRAAE</name>
<organism evidence="11 12">
    <name type="scientific">Brassicogethes aeneus</name>
    <name type="common">Rape pollen beetle</name>
    <name type="synonym">Meligethes aeneus</name>
    <dbReference type="NCBI Taxonomy" id="1431903"/>
    <lineage>
        <taxon>Eukaryota</taxon>
        <taxon>Metazoa</taxon>
        <taxon>Ecdysozoa</taxon>
        <taxon>Arthropoda</taxon>
        <taxon>Hexapoda</taxon>
        <taxon>Insecta</taxon>
        <taxon>Pterygota</taxon>
        <taxon>Neoptera</taxon>
        <taxon>Endopterygota</taxon>
        <taxon>Coleoptera</taxon>
        <taxon>Polyphaga</taxon>
        <taxon>Cucujiformia</taxon>
        <taxon>Nitidulidae</taxon>
        <taxon>Meligethinae</taxon>
        <taxon>Brassicogethes</taxon>
    </lineage>
</organism>
<dbReference type="InterPro" id="IPR012337">
    <property type="entry name" value="RNaseH-like_sf"/>
</dbReference>
<sequence>MSSRNRSFARNYFTKISFDKAKCDMCLVILSIKGGSTTNLIRHTKTKHPGVDLDNLKKKVPRNSRSPLTLPGDTEVEKQNQKEDSNTQEPSTSTANVNKWPISMNNKNKNDTTTATAVAITTDGWTSLSNYCYLALTVHFINENCELRTFLLDCFKYNERHTAENLAAETKRVLIEWGVYEKIVALVTDNAANMSATARLGGWKHLPCFAHSINLVVLAGLKEIHDTHVKVKGIVEFFKRSPQSAEKLRAVEEQMCY</sequence>
<gene>
    <name evidence="11" type="ORF">MELIAE_LOCUS10312</name>
</gene>